<dbReference type="InterPro" id="IPR002641">
    <property type="entry name" value="PNPLA_dom"/>
</dbReference>
<dbReference type="GO" id="GO:0016042">
    <property type="term" value="P:lipid catabolic process"/>
    <property type="evidence" value="ECO:0007669"/>
    <property type="project" value="UniProtKB-UniRule"/>
</dbReference>
<dbReference type="STRING" id="1036779.SAMN04515666_11453"/>
<feature type="short sequence motif" description="GXGXXG" evidence="4">
    <location>
        <begin position="30"/>
        <end position="35"/>
    </location>
</feature>
<dbReference type="EMBL" id="FOAN01000014">
    <property type="protein sequence ID" value="SEM56302.1"/>
    <property type="molecule type" value="Genomic_DNA"/>
</dbReference>
<reference evidence="7" key="1">
    <citation type="submission" date="2016-10" db="EMBL/GenBank/DDBJ databases">
        <authorList>
            <person name="Varghese N."/>
            <person name="Submissions S."/>
        </authorList>
    </citation>
    <scope>NUCLEOTIDE SEQUENCE [LARGE SCALE GENOMIC DNA]</scope>
    <source>
        <strain evidence="7">LMG 26383,CCUG 61248,R- 45681</strain>
    </source>
</reference>
<dbReference type="SUPFAM" id="SSF52151">
    <property type="entry name" value="FabD/lysophospholipase-like"/>
    <property type="match status" value="1"/>
</dbReference>
<dbReference type="AlphaFoldDB" id="A0A1H7ZCL8"/>
<dbReference type="OrthoDB" id="9807112at2"/>
<protein>
    <submittedName>
        <fullName evidence="6">NTE family protein</fullName>
    </submittedName>
</protein>
<dbReference type="Pfam" id="PF01734">
    <property type="entry name" value="Patatin"/>
    <property type="match status" value="1"/>
</dbReference>
<feature type="active site" description="Nucleophile" evidence="4">
    <location>
        <position position="59"/>
    </location>
</feature>
<dbReference type="RefSeq" id="WP_091842417.1">
    <property type="nucleotide sequence ID" value="NZ_FOAN01000014.1"/>
</dbReference>
<evidence type="ECO:0000256" key="2">
    <source>
        <dbReference type="ARBA" id="ARBA00022963"/>
    </source>
</evidence>
<dbReference type="Proteomes" id="UP000199664">
    <property type="component" value="Unassembled WGS sequence"/>
</dbReference>
<organism evidence="6 7">
    <name type="scientific">Bosea lupini</name>
    <dbReference type="NCBI Taxonomy" id="1036779"/>
    <lineage>
        <taxon>Bacteria</taxon>
        <taxon>Pseudomonadati</taxon>
        <taxon>Pseudomonadota</taxon>
        <taxon>Alphaproteobacteria</taxon>
        <taxon>Hyphomicrobiales</taxon>
        <taxon>Boseaceae</taxon>
        <taxon>Bosea</taxon>
    </lineage>
</organism>
<evidence type="ECO:0000313" key="6">
    <source>
        <dbReference type="EMBL" id="SEM56302.1"/>
    </source>
</evidence>
<evidence type="ECO:0000256" key="4">
    <source>
        <dbReference type="PROSITE-ProRule" id="PRU01161"/>
    </source>
</evidence>
<dbReference type="Gene3D" id="3.40.1090.10">
    <property type="entry name" value="Cytosolic phospholipase A2 catalytic domain"/>
    <property type="match status" value="2"/>
</dbReference>
<dbReference type="InterPro" id="IPR016035">
    <property type="entry name" value="Acyl_Trfase/lysoPLipase"/>
</dbReference>
<gene>
    <name evidence="6" type="ORF">SAMN04515666_11453</name>
</gene>
<dbReference type="PANTHER" id="PTHR14226:SF57">
    <property type="entry name" value="BLR7027 PROTEIN"/>
    <property type="match status" value="1"/>
</dbReference>
<keyword evidence="7" id="KW-1185">Reference proteome</keyword>
<dbReference type="CDD" id="cd07209">
    <property type="entry name" value="Pat_hypo_Ecoli_Z1214_like"/>
    <property type="match status" value="1"/>
</dbReference>
<sequence>MNAPFAPSSTDRYLGWRPERCDRVALVLQGGGALGAYQAGVYQALHEADIAPDWVSGVSIGAINAAIIAGNPRERRIERLQEFWDRITDRKVWWFTPEGDIFRQARNATSSFLTTMLGQPGFFEPRRTNAWLAPAGATDATSFYDTSPLRETLLELVDFDLINSKKVHFSVGAVNALSGNFVYFDNTQEEIAPEHVMASGALPPAFPTVQIGTEHYWDGGIVSNTPLSHLLAQEDTLNSLIFQVDLFSSRGPIPRTMQDVMGRHKDIMYSSRTRMVTDLFQTLQGWKKKTHEALSHIPEDALNEEDRKLRDELALIPEHTILQLIYQQKSYESHAKDHEFSRTSMSDHWHSGYEDTKQTLTRKDWLTIPPDGAGIVTHDVHRDFERR</sequence>
<proteinExistence type="predicted"/>
<keyword evidence="1 4" id="KW-0378">Hydrolase</keyword>
<evidence type="ECO:0000256" key="1">
    <source>
        <dbReference type="ARBA" id="ARBA00022801"/>
    </source>
</evidence>
<feature type="active site" description="Proton acceptor" evidence="4">
    <location>
        <position position="218"/>
    </location>
</feature>
<feature type="domain" description="PNPLA" evidence="5">
    <location>
        <begin position="26"/>
        <end position="231"/>
    </location>
</feature>
<keyword evidence="2 4" id="KW-0442">Lipid degradation</keyword>
<dbReference type="InterPro" id="IPR050301">
    <property type="entry name" value="NTE"/>
</dbReference>
<evidence type="ECO:0000313" key="7">
    <source>
        <dbReference type="Proteomes" id="UP000199664"/>
    </source>
</evidence>
<dbReference type="InterPro" id="IPR021095">
    <property type="entry name" value="DUF3734"/>
</dbReference>
<keyword evidence="3 4" id="KW-0443">Lipid metabolism</keyword>
<feature type="short sequence motif" description="DGA/G" evidence="4">
    <location>
        <begin position="218"/>
        <end position="220"/>
    </location>
</feature>
<evidence type="ECO:0000259" key="5">
    <source>
        <dbReference type="PROSITE" id="PS51635"/>
    </source>
</evidence>
<dbReference type="PANTHER" id="PTHR14226">
    <property type="entry name" value="NEUROPATHY TARGET ESTERASE/SWISS CHEESE D.MELANOGASTER"/>
    <property type="match status" value="1"/>
</dbReference>
<dbReference type="GO" id="GO:0016787">
    <property type="term" value="F:hydrolase activity"/>
    <property type="evidence" value="ECO:0007669"/>
    <property type="project" value="UniProtKB-UniRule"/>
</dbReference>
<name>A0A1H7ZCL8_9HYPH</name>
<evidence type="ECO:0000256" key="3">
    <source>
        <dbReference type="ARBA" id="ARBA00023098"/>
    </source>
</evidence>
<feature type="short sequence motif" description="GXSXG" evidence="4">
    <location>
        <begin position="57"/>
        <end position="61"/>
    </location>
</feature>
<accession>A0A1H7ZCL8</accession>
<dbReference type="PROSITE" id="PS51635">
    <property type="entry name" value="PNPLA"/>
    <property type="match status" value="1"/>
</dbReference>
<dbReference type="Pfam" id="PF12536">
    <property type="entry name" value="DUF3734"/>
    <property type="match status" value="1"/>
</dbReference>